<keyword evidence="2" id="KW-1185">Reference proteome</keyword>
<protein>
    <submittedName>
        <fullName evidence="1">Uncharacterized protein</fullName>
    </submittedName>
</protein>
<comment type="caution">
    <text evidence="1">The sequence shown here is derived from an EMBL/GenBank/DDBJ whole genome shotgun (WGS) entry which is preliminary data.</text>
</comment>
<sequence>MVVLHETRLQPSRNRLQRRASALMREVQKSLSAARKSDNRIRRLKEERRTKEAQWIQFQKESRDAFLQEKQRYQAALDKIDESIKAATSAGQESADMVQALVIHGMEAKNKRAGQIDQTDGSWEALIRSSLSVFAPQEVSSICTKRAQLGRPSSFFRCL</sequence>
<dbReference type="EMBL" id="LSRX01000019">
    <property type="protein sequence ID" value="OLQ14124.1"/>
    <property type="molecule type" value="Genomic_DNA"/>
</dbReference>
<dbReference type="AlphaFoldDB" id="A0A1Q9F341"/>
<organism evidence="1 2">
    <name type="scientific">Symbiodinium microadriaticum</name>
    <name type="common">Dinoflagellate</name>
    <name type="synonym">Zooxanthella microadriatica</name>
    <dbReference type="NCBI Taxonomy" id="2951"/>
    <lineage>
        <taxon>Eukaryota</taxon>
        <taxon>Sar</taxon>
        <taxon>Alveolata</taxon>
        <taxon>Dinophyceae</taxon>
        <taxon>Suessiales</taxon>
        <taxon>Symbiodiniaceae</taxon>
        <taxon>Symbiodinium</taxon>
    </lineage>
</organism>
<evidence type="ECO:0000313" key="1">
    <source>
        <dbReference type="EMBL" id="OLQ14124.1"/>
    </source>
</evidence>
<proteinExistence type="predicted"/>
<name>A0A1Q9F341_SYMMI</name>
<gene>
    <name evidence="1" type="ORF">AK812_SmicGene1758</name>
</gene>
<reference evidence="1 2" key="1">
    <citation type="submission" date="2016-02" db="EMBL/GenBank/DDBJ databases">
        <title>Genome analysis of coral dinoflagellate symbionts highlights evolutionary adaptations to a symbiotic lifestyle.</title>
        <authorList>
            <person name="Aranda M."/>
            <person name="Li Y."/>
            <person name="Liew Y.J."/>
            <person name="Baumgarten S."/>
            <person name="Simakov O."/>
            <person name="Wilson M."/>
            <person name="Piel J."/>
            <person name="Ashoor H."/>
            <person name="Bougouffa S."/>
            <person name="Bajic V.B."/>
            <person name="Ryu T."/>
            <person name="Ravasi T."/>
            <person name="Bayer T."/>
            <person name="Micklem G."/>
            <person name="Kim H."/>
            <person name="Bhak J."/>
            <person name="Lajeunesse T.C."/>
            <person name="Voolstra C.R."/>
        </authorList>
    </citation>
    <scope>NUCLEOTIDE SEQUENCE [LARGE SCALE GENOMIC DNA]</scope>
    <source>
        <strain evidence="1 2">CCMP2467</strain>
    </source>
</reference>
<dbReference type="Proteomes" id="UP000186817">
    <property type="component" value="Unassembled WGS sequence"/>
</dbReference>
<dbReference type="OrthoDB" id="435943at2759"/>
<evidence type="ECO:0000313" key="2">
    <source>
        <dbReference type="Proteomes" id="UP000186817"/>
    </source>
</evidence>
<accession>A0A1Q9F341</accession>